<proteinExistence type="predicted"/>
<feature type="compositionally biased region" description="Acidic residues" evidence="1">
    <location>
        <begin position="422"/>
        <end position="433"/>
    </location>
</feature>
<sequence length="1137" mass="128402">MEDIDDACRGFARSVDDYIVRANRARMKKNRLKRKRLRGENFDDDDDDDDDHDDASFPMASLRDECLDLVKHANLVLRTLKAKRLSLSNALIAFGEASNACVMRFADNAHTATTTNSSSLVNVNLGYVETSRIEAARRWFTIYLRLRDGFVLMESGERRHIHDFDDIDNDDDINDTRGGGEGKVDETRRERKFPSKLGDGCYQSDGITRKYSSSNGYTGRGYDEFYDEDVGIRRRLLMALSIIDDNRHISKVSERLFDSDERAISWESHMDEHVRECTSMRDDLRSIVAKFEIDVNRHLPPTRKLTLNSDDKFERMKLGDQLDIERRGNEFRVCDRGGSLPVGMSVDDWRKRFGLLAVAVRAAKEKQKTANASRGKDDDNCGANGISSSTTTTRVAVAATSSEWRIEGLGTGKKKRKVILDDSSEDDDDDDGDVVVTRDTTDAVAFNSTIRDVDGDGHDDGLMVRVRVPTDVSDGHRGGDFGDGDLGHHTTSVDEVKRRLGVDNMMLQSGRERLEDEQLRSTMAANEEDFLEGILRDEDDLRCERKTNEGKHYYSTHAPLLKECYASRKETRKIIQSNELLREMQEVCSAFDDSVIRWNDNLQSLLDVRRIDTANGLLDETVDRSYMARENFREANMLLGIDSIEVYDFFSQLQKNRTTAQTRVSSRAIPEHSLSKACHSFLAFAQETFKTALNLVLEHERCQTTNSAMVKIEQLWEKGQHLLLRGRAHHNIGHTIYEMASYTTGAALAPYIGRRQVHQGGGGQYERNTRLLMKAKKEFEDAVHSAKSMRHNTLLIRRHKDANDISSQSIYSWTTEATLQLLEAIKLETLASGFLVICLWKLGETDAANKSFNAAFESVDISDIMNHASTKGVSLFEIAEVLCDLYWFAMRVAGLSTQSLERMSIGKGWDISLGEALFQITLTALNRACVISDQLFSSVDVYSLDSVMERDIATAVSIRQEENEIRKWWETTKAWAHTKISDVARSGSAVTNFHRSEVAGDFGDMSSFGVVAPLKTRRIIIHDNGRSLQDRFTSCRTIRAKKNDGSDVENEAMRFSSNFCSGNKGTAKAVDASAISSMGRVPNAKIVYRKWGNEVLDEHERRRFCPALPENFVEMGISIDVIRALEKKLGHILPSRN</sequence>
<name>A0ABD3RTQ9_9STRA</name>
<accession>A0ABD3RTQ9</accession>
<dbReference type="EMBL" id="JALLPB020000179">
    <property type="protein sequence ID" value="KAL3815856.1"/>
    <property type="molecule type" value="Genomic_DNA"/>
</dbReference>
<feature type="compositionally biased region" description="Basic and acidic residues" evidence="1">
    <location>
        <begin position="473"/>
        <end position="490"/>
    </location>
</feature>
<dbReference type="Proteomes" id="UP001530377">
    <property type="component" value="Unassembled WGS sequence"/>
</dbReference>
<evidence type="ECO:0000313" key="2">
    <source>
        <dbReference type="EMBL" id="KAL3815856.1"/>
    </source>
</evidence>
<gene>
    <name evidence="2" type="ORF">ACHAXA_002272</name>
</gene>
<feature type="region of interest" description="Disordered" evidence="1">
    <location>
        <begin position="366"/>
        <end position="394"/>
    </location>
</feature>
<dbReference type="AlphaFoldDB" id="A0ABD3RTQ9"/>
<keyword evidence="3" id="KW-1185">Reference proteome</keyword>
<feature type="compositionally biased region" description="Basic and acidic residues" evidence="1">
    <location>
        <begin position="366"/>
        <end position="379"/>
    </location>
</feature>
<comment type="caution">
    <text evidence="2">The sequence shown here is derived from an EMBL/GenBank/DDBJ whole genome shotgun (WGS) entry which is preliminary data.</text>
</comment>
<reference evidence="2 3" key="1">
    <citation type="submission" date="2024-10" db="EMBL/GenBank/DDBJ databases">
        <title>Updated reference genomes for cyclostephanoid diatoms.</title>
        <authorList>
            <person name="Roberts W.R."/>
            <person name="Alverson A.J."/>
        </authorList>
    </citation>
    <scope>NUCLEOTIDE SEQUENCE [LARGE SCALE GENOMIC DNA]</scope>
    <source>
        <strain evidence="2 3">AJA228-03</strain>
    </source>
</reference>
<feature type="region of interest" description="Disordered" evidence="1">
    <location>
        <begin position="470"/>
        <end position="490"/>
    </location>
</feature>
<evidence type="ECO:0000256" key="1">
    <source>
        <dbReference type="SAM" id="MobiDB-lite"/>
    </source>
</evidence>
<feature type="region of interest" description="Disordered" evidence="1">
    <location>
        <begin position="415"/>
        <end position="434"/>
    </location>
</feature>
<organism evidence="2 3">
    <name type="scientific">Cyclostephanos tholiformis</name>
    <dbReference type="NCBI Taxonomy" id="382380"/>
    <lineage>
        <taxon>Eukaryota</taxon>
        <taxon>Sar</taxon>
        <taxon>Stramenopiles</taxon>
        <taxon>Ochrophyta</taxon>
        <taxon>Bacillariophyta</taxon>
        <taxon>Coscinodiscophyceae</taxon>
        <taxon>Thalassiosirophycidae</taxon>
        <taxon>Stephanodiscales</taxon>
        <taxon>Stephanodiscaceae</taxon>
        <taxon>Cyclostephanos</taxon>
    </lineage>
</organism>
<evidence type="ECO:0000313" key="3">
    <source>
        <dbReference type="Proteomes" id="UP001530377"/>
    </source>
</evidence>
<protein>
    <submittedName>
        <fullName evidence="2">Uncharacterized protein</fullName>
    </submittedName>
</protein>